<dbReference type="Gene3D" id="3.40.50.1820">
    <property type="entry name" value="alpha/beta hydrolase"/>
    <property type="match status" value="1"/>
</dbReference>
<dbReference type="GO" id="GO:0004177">
    <property type="term" value="F:aminopeptidase activity"/>
    <property type="evidence" value="ECO:0007669"/>
    <property type="project" value="UniProtKB-KW"/>
</dbReference>
<keyword evidence="12" id="KW-0325">Glycoprotein</keyword>
<dbReference type="ESTHER" id="ashgo-q75c44">
    <property type="family name" value="DPP4N_Peptidase_S9"/>
</dbReference>
<dbReference type="Proteomes" id="UP000000591">
    <property type="component" value="Chromosome III"/>
</dbReference>
<dbReference type="InterPro" id="IPR002469">
    <property type="entry name" value="Peptidase_S9B_N"/>
</dbReference>
<comment type="similarity">
    <text evidence="2">Belongs to the peptidase S9B family.</text>
</comment>
<reference evidence="16" key="2">
    <citation type="journal article" date="2013" name="G3 (Bethesda)">
        <title>Genomes of Ashbya fungi isolated from insects reveal four mating-type loci, numerous translocations, lack of transposons, and distinct gene duplications.</title>
        <authorList>
            <person name="Dietrich F.S."/>
            <person name="Voegeli S."/>
            <person name="Kuo S."/>
            <person name="Philippsen P."/>
        </authorList>
    </citation>
    <scope>GENOME REANNOTATION</scope>
    <source>
        <strain evidence="16">ATCC 10895 / CBS 109.51 / FGSC 9923 / NRRL Y-1056</strain>
    </source>
</reference>
<dbReference type="GO" id="GO:0006508">
    <property type="term" value="P:proteolysis"/>
    <property type="evidence" value="ECO:0000318"/>
    <property type="project" value="GO_Central"/>
</dbReference>
<dbReference type="GO" id="GO:0005886">
    <property type="term" value="C:plasma membrane"/>
    <property type="evidence" value="ECO:0000318"/>
    <property type="project" value="GO_Central"/>
</dbReference>
<evidence type="ECO:0000256" key="3">
    <source>
        <dbReference type="ARBA" id="ARBA00022438"/>
    </source>
</evidence>
<dbReference type="SUPFAM" id="SSF53474">
    <property type="entry name" value="alpha/beta-Hydrolases"/>
    <property type="match status" value="1"/>
</dbReference>
<keyword evidence="5" id="KW-0645">Protease</keyword>
<dbReference type="FunCoup" id="Q75C44">
    <property type="interactions" value="330"/>
</dbReference>
<keyword evidence="7" id="KW-0378">Hydrolase</keyword>
<dbReference type="InterPro" id="IPR050278">
    <property type="entry name" value="Serine_Prot_S9B/DPPIV"/>
</dbReference>
<dbReference type="AlphaFoldDB" id="Q75C44"/>
<evidence type="ECO:0000256" key="8">
    <source>
        <dbReference type="ARBA" id="ARBA00022825"/>
    </source>
</evidence>
<dbReference type="HOGENOM" id="CLU_006105_0_1_1"/>
<dbReference type="OMA" id="MRTPQEN"/>
<dbReference type="GeneID" id="4619600"/>
<dbReference type="eggNOG" id="KOG2100">
    <property type="taxonomic scope" value="Eukaryota"/>
</dbReference>
<evidence type="ECO:0000256" key="5">
    <source>
        <dbReference type="ARBA" id="ARBA00022670"/>
    </source>
</evidence>
<comment type="subcellular location">
    <subcellularLocation>
        <location evidence="1">Vacuole membrane</location>
        <topology evidence="1">Single-pass type II membrane protein</topology>
    </subcellularLocation>
</comment>
<keyword evidence="3" id="KW-0031">Aminopeptidase</keyword>
<keyword evidence="4" id="KW-0926">Vacuole</keyword>
<evidence type="ECO:0000256" key="4">
    <source>
        <dbReference type="ARBA" id="ARBA00022554"/>
    </source>
</evidence>
<dbReference type="EMBL" id="AE016816">
    <property type="protein sequence ID" value="AAS51299.2"/>
    <property type="molecule type" value="Genomic_DNA"/>
</dbReference>
<dbReference type="MEROPS" id="S09.006"/>
<keyword evidence="10" id="KW-1133">Transmembrane helix</keyword>
<evidence type="ECO:0000256" key="11">
    <source>
        <dbReference type="ARBA" id="ARBA00023136"/>
    </source>
</evidence>
<gene>
    <name evidence="15" type="ORF">AGOS_ACR073C</name>
</gene>
<dbReference type="InterPro" id="IPR001375">
    <property type="entry name" value="Peptidase_S9_cat"/>
</dbReference>
<dbReference type="Pfam" id="PF00930">
    <property type="entry name" value="DPPIV_N"/>
    <property type="match status" value="1"/>
</dbReference>
<evidence type="ECO:0000256" key="1">
    <source>
        <dbReference type="ARBA" id="ARBA00004576"/>
    </source>
</evidence>
<dbReference type="RefSeq" id="NP_983475.2">
    <property type="nucleotide sequence ID" value="NM_208828.2"/>
</dbReference>
<evidence type="ECO:0000256" key="2">
    <source>
        <dbReference type="ARBA" id="ARBA00006150"/>
    </source>
</evidence>
<dbReference type="GO" id="GO:0004252">
    <property type="term" value="F:serine-type endopeptidase activity"/>
    <property type="evidence" value="ECO:0007669"/>
    <property type="project" value="InterPro"/>
</dbReference>
<dbReference type="InterPro" id="IPR002471">
    <property type="entry name" value="Pept_S9_AS"/>
</dbReference>
<evidence type="ECO:0000313" key="15">
    <source>
        <dbReference type="EMBL" id="AAS51299.2"/>
    </source>
</evidence>
<evidence type="ECO:0000256" key="7">
    <source>
        <dbReference type="ARBA" id="ARBA00022801"/>
    </source>
</evidence>
<dbReference type="GO" id="GO:0008239">
    <property type="term" value="F:dipeptidyl-peptidase activity"/>
    <property type="evidence" value="ECO:0000318"/>
    <property type="project" value="GO_Central"/>
</dbReference>
<reference evidence="15 16" key="1">
    <citation type="journal article" date="2004" name="Science">
        <title>The Ashbya gossypii genome as a tool for mapping the ancient Saccharomyces cerevisiae genome.</title>
        <authorList>
            <person name="Dietrich F.S."/>
            <person name="Voegeli S."/>
            <person name="Brachat S."/>
            <person name="Lerch A."/>
            <person name="Gates K."/>
            <person name="Steiner S."/>
            <person name="Mohr C."/>
            <person name="Pohlmann R."/>
            <person name="Luedi P."/>
            <person name="Choi S."/>
            <person name="Wing R.A."/>
            <person name="Flavier A."/>
            <person name="Gaffney T.D."/>
            <person name="Philippsen P."/>
        </authorList>
    </citation>
    <scope>NUCLEOTIDE SEQUENCE [LARGE SCALE GENOMIC DNA]</scope>
    <source>
        <strain evidence="16">ATCC 10895 / CBS 109.51 / FGSC 9923 / NRRL Y-1056</strain>
    </source>
</reference>
<dbReference type="PANTHER" id="PTHR11731">
    <property type="entry name" value="PROTEASE FAMILY S9B,C DIPEPTIDYL-PEPTIDASE IV-RELATED"/>
    <property type="match status" value="1"/>
</dbReference>
<dbReference type="KEGG" id="ago:AGOS_ACR073C"/>
<name>Q75C44_EREGS</name>
<dbReference type="InParanoid" id="Q75C44"/>
<feature type="domain" description="Peptidase S9 prolyl oligopeptidase catalytic" evidence="13">
    <location>
        <begin position="663"/>
        <end position="863"/>
    </location>
</feature>
<dbReference type="Gene3D" id="2.140.10.30">
    <property type="entry name" value="Dipeptidylpeptidase IV, N-terminal domain"/>
    <property type="match status" value="1"/>
</dbReference>
<protein>
    <submittedName>
        <fullName evidence="15">ACR073Cp</fullName>
    </submittedName>
</protein>
<keyword evidence="6" id="KW-0812">Transmembrane</keyword>
<dbReference type="SUPFAM" id="SSF82171">
    <property type="entry name" value="DPP6 N-terminal domain-like"/>
    <property type="match status" value="1"/>
</dbReference>
<keyword evidence="16" id="KW-1185">Reference proteome</keyword>
<dbReference type="FunFam" id="3.40.50.1820:FF:000003">
    <property type="entry name" value="Dipeptidyl peptidase 4"/>
    <property type="match status" value="1"/>
</dbReference>
<evidence type="ECO:0000256" key="10">
    <source>
        <dbReference type="ARBA" id="ARBA00022989"/>
    </source>
</evidence>
<sequence>MVPSPAFVDGPAGCFKCRFCESSRRYQEPAIRSLQHNRLTMAAQQYRYSDHSMSSTLKLPEEDYDELEDECKRQNRQLALNFTRIGLVVVALVWGTFLLLNSIPVLEESSRAQPTTSSRATRSGKLKVDFEAVRGQKFKPRFQQLQWTHGLSSVHDDKGLFVKKEDDVYSLKSVFDENYTRELFRGNTFEHEGVGYVVEGFVAAPDLSYGLVRTNSTKNWRHSTFATYFVYSIEKRDFHPVGQKLAVAEWSPDSQRIAYVKDNDLYLHSVADGKVSRVTSDGSATIFNGRSDWVYEEEVLSSGVALWWSPTGKYVAYFKINEEQVHEFPIAYYLQEADALYPEVRKIKYPKSGTPNPIVTLNIFDVAAEKNSVVNFGDNATLITEVVWVGENQVLAKYMDRSAQVLTVALVSTDENKPFTTPRVESTNGGWWDVGQTVMYVPRNDTNDRANDGYIDVVSVNGYNHLAYYSPPSASTPTILTSGAWEVVGGPVAFDLDTNDVFFIATRKSSNERHLYYVNLFQPNDVQEVTDTSKEGVYDVSFSEGSRFLLLTYRGPGVPYQKLVDLKSLGSDSDSNGNVFGETLYYLEENNALKENLKEYSFNYPKFQELNLGDDSEGQKVIANSYEILPPDFDSNLRNHYPVFFFAYGGPGSQLVKKEFAVSFLQVVAAQLDAIVVVVDGRGTGFKGKPFRAVVTGDLGHYEAEDQIAAAKLYSEKYYVNKERISLFGWSYGGYLTLKTLERDAGRYFKYGIAVAPVTDWRLYDSVYTERYMSEPLSNPRGYADAKVHNVSALAKVPRFLLMHGTGDDNVHFQHTLVLLDQLNLAGVENYDLLVFPDSRHSIDIHNANVIVYDKILNWANQAYSGAFVDPK</sequence>
<proteinExistence type="inferred from homology"/>
<accession>Q75C44</accession>
<dbReference type="Pfam" id="PF00326">
    <property type="entry name" value="Peptidase_S9"/>
    <property type="match status" value="1"/>
</dbReference>
<evidence type="ECO:0000256" key="12">
    <source>
        <dbReference type="ARBA" id="ARBA00023180"/>
    </source>
</evidence>
<evidence type="ECO:0000313" key="16">
    <source>
        <dbReference type="Proteomes" id="UP000000591"/>
    </source>
</evidence>
<evidence type="ECO:0000259" key="14">
    <source>
        <dbReference type="Pfam" id="PF00930"/>
    </source>
</evidence>
<organism evidence="15 16">
    <name type="scientific">Eremothecium gossypii (strain ATCC 10895 / CBS 109.51 / FGSC 9923 / NRRL Y-1056)</name>
    <name type="common">Yeast</name>
    <name type="synonym">Ashbya gossypii</name>
    <dbReference type="NCBI Taxonomy" id="284811"/>
    <lineage>
        <taxon>Eukaryota</taxon>
        <taxon>Fungi</taxon>
        <taxon>Dikarya</taxon>
        <taxon>Ascomycota</taxon>
        <taxon>Saccharomycotina</taxon>
        <taxon>Saccharomycetes</taxon>
        <taxon>Saccharomycetales</taxon>
        <taxon>Saccharomycetaceae</taxon>
        <taxon>Eremothecium</taxon>
    </lineage>
</organism>
<dbReference type="PANTHER" id="PTHR11731:SF200">
    <property type="entry name" value="DIPEPTIDYL PEPTIDASE 10, ISOFORM B"/>
    <property type="match status" value="1"/>
</dbReference>
<keyword evidence="8" id="KW-0720">Serine protease</keyword>
<dbReference type="PROSITE" id="PS00708">
    <property type="entry name" value="PRO_ENDOPEP_SER"/>
    <property type="match status" value="1"/>
</dbReference>
<evidence type="ECO:0000259" key="13">
    <source>
        <dbReference type="Pfam" id="PF00326"/>
    </source>
</evidence>
<feature type="domain" description="Dipeptidylpeptidase IV N-terminal" evidence="14">
    <location>
        <begin position="205"/>
        <end position="560"/>
    </location>
</feature>
<evidence type="ECO:0000256" key="6">
    <source>
        <dbReference type="ARBA" id="ARBA00022692"/>
    </source>
</evidence>
<dbReference type="GO" id="GO:0000329">
    <property type="term" value="C:fungal-type vacuole membrane"/>
    <property type="evidence" value="ECO:0007669"/>
    <property type="project" value="EnsemblFungi"/>
</dbReference>
<dbReference type="InterPro" id="IPR029058">
    <property type="entry name" value="AB_hydrolase_fold"/>
</dbReference>
<evidence type="ECO:0000256" key="9">
    <source>
        <dbReference type="ARBA" id="ARBA00022968"/>
    </source>
</evidence>
<dbReference type="OrthoDB" id="16520at2759"/>
<keyword evidence="11" id="KW-0472">Membrane</keyword>
<keyword evidence="9" id="KW-0735">Signal-anchor</keyword>
<dbReference type="STRING" id="284811.Q75C44"/>